<dbReference type="EMBL" id="CP002361">
    <property type="protein sequence ID" value="ADR36904.1"/>
    <property type="molecule type" value="Genomic_DNA"/>
</dbReference>
<dbReference type="RefSeq" id="WP_013458074.1">
    <property type="nucleotide sequence ID" value="NC_014761.1"/>
</dbReference>
<reference evidence="2" key="1">
    <citation type="submission" date="2010-11" db="EMBL/GenBank/DDBJ databases">
        <title>The complete sequence of chromosome of Oceanithermus profundus DSM 14977.</title>
        <authorList>
            <consortium name="US DOE Joint Genome Institute (JGI-PGF)"/>
            <person name="Lucas S."/>
            <person name="Copeland A."/>
            <person name="Lapidus A."/>
            <person name="Bruce D."/>
            <person name="Goodwin L."/>
            <person name="Pitluck S."/>
            <person name="Kyrpides N."/>
            <person name="Mavromatis K."/>
            <person name="Pagani I."/>
            <person name="Ivanova N."/>
            <person name="Zhang X."/>
            <person name="Brettin T."/>
            <person name="Detter J.C."/>
            <person name="Tapia R."/>
            <person name="Han C."/>
            <person name="Land M."/>
            <person name="Hauser L."/>
            <person name="Markowitz V."/>
            <person name="Cheng J.-F."/>
            <person name="Hugenholtz P."/>
            <person name="Woyke T."/>
            <person name="Wu D."/>
            <person name="Tindall B."/>
            <person name="Faehnrich R."/>
            <person name="Brambilla E."/>
            <person name="Klenk H.-P."/>
            <person name="Eisen J.A."/>
        </authorList>
    </citation>
    <scope>NUCLEOTIDE SEQUENCE [LARGE SCALE GENOMIC DNA]</scope>
    <source>
        <strain evidence="2">DSM 14977 / NBRC 100410 / VKM B-2274 / 506</strain>
    </source>
</reference>
<evidence type="ECO:0000313" key="1">
    <source>
        <dbReference type="EMBL" id="ADR36904.1"/>
    </source>
</evidence>
<dbReference type="KEGG" id="opr:Ocepr_1449"/>
<accession>E4U975</accession>
<proteinExistence type="predicted"/>
<name>E4U975_OCEP5</name>
<evidence type="ECO:0008006" key="3">
    <source>
        <dbReference type="Google" id="ProtNLM"/>
    </source>
</evidence>
<dbReference type="InterPro" id="IPR032580">
    <property type="entry name" value="SatD"/>
</dbReference>
<reference evidence="1 2" key="2">
    <citation type="journal article" date="2011" name="Stand. Genomic Sci.">
        <title>Complete genome sequence of Oceanithermus profundus type strain (506).</title>
        <authorList>
            <person name="Pati A."/>
            <person name="Zhang X."/>
            <person name="Lapidus A."/>
            <person name="Nolan M."/>
            <person name="Lucas S."/>
            <person name="Del Rio T.G."/>
            <person name="Tice H."/>
            <person name="Cheng J.F."/>
            <person name="Tapia R."/>
            <person name="Han C."/>
            <person name="Goodwin L."/>
            <person name="Pitluck S."/>
            <person name="Liolios K."/>
            <person name="Pagani I."/>
            <person name="Ivanova N."/>
            <person name="Mavromatis K."/>
            <person name="Chen A."/>
            <person name="Palaniappan K."/>
            <person name="Hauser L."/>
            <person name="Jeffries C.D."/>
            <person name="Brambilla E.M."/>
            <person name="Rohl A."/>
            <person name="Mwirichia R."/>
            <person name="Rohde M."/>
            <person name="Tindall B.J."/>
            <person name="Sikorski J."/>
            <person name="Wirth R."/>
            <person name="Goker M."/>
            <person name="Woyke T."/>
            <person name="Detter J.C."/>
            <person name="Bristow J."/>
            <person name="Eisen J.A."/>
            <person name="Markowitz V."/>
            <person name="Hugenholtz P."/>
            <person name="Kyrpides N.C."/>
            <person name="Klenk H.P."/>
            <person name="Land M."/>
        </authorList>
    </citation>
    <scope>NUCLEOTIDE SEQUENCE [LARGE SCALE GENOMIC DNA]</scope>
    <source>
        <strain evidence="2">DSM 14977 / NBRC 100410 / VKM B-2274 / 506</strain>
    </source>
</reference>
<dbReference type="Proteomes" id="UP000008722">
    <property type="component" value="Chromosome"/>
</dbReference>
<keyword evidence="2" id="KW-1185">Reference proteome</keyword>
<organism evidence="1 2">
    <name type="scientific">Oceanithermus profundus (strain DSM 14977 / NBRC 100410 / VKM B-2274 / 506)</name>
    <dbReference type="NCBI Taxonomy" id="670487"/>
    <lineage>
        <taxon>Bacteria</taxon>
        <taxon>Thermotogati</taxon>
        <taxon>Deinococcota</taxon>
        <taxon>Deinococci</taxon>
        <taxon>Thermales</taxon>
        <taxon>Thermaceae</taxon>
        <taxon>Oceanithermus</taxon>
    </lineage>
</organism>
<dbReference type="HOGENOM" id="CLU_1293246_0_0_0"/>
<dbReference type="AlphaFoldDB" id="E4U975"/>
<dbReference type="OrthoDB" id="7064118at2"/>
<sequence>MTPVVLSGDLVASRAYGADKAARVLSEVVNQVNARFSEALLVPLDVIQGDAFQGVAVAGPDALALVFRLQGGLVGRTGGRLRSRFGLGLGAIDQELANVEDPSLLTGPAFVAAAKALARARKERRQLVLQSGRPDLDAAADGTFGLVEFVWKRWSAEVWRRALRYDEVADIGTLAEELGVSYQAVHKQLHGRGVLAVRAGLAGVGALLKEVGG</sequence>
<evidence type="ECO:0000313" key="2">
    <source>
        <dbReference type="Proteomes" id="UP000008722"/>
    </source>
</evidence>
<dbReference type="STRING" id="670487.Ocepr_1449"/>
<gene>
    <name evidence="1" type="ordered locus">Ocepr_1449</name>
</gene>
<protein>
    <recommendedName>
        <fullName evidence="3">SatD</fullName>
    </recommendedName>
</protein>
<dbReference type="Pfam" id="PF16264">
    <property type="entry name" value="SatD"/>
    <property type="match status" value="1"/>
</dbReference>